<evidence type="ECO:0000256" key="1">
    <source>
        <dbReference type="SAM" id="SignalP"/>
    </source>
</evidence>
<proteinExistence type="predicted"/>
<evidence type="ECO:0008006" key="4">
    <source>
        <dbReference type="Google" id="ProtNLM"/>
    </source>
</evidence>
<dbReference type="EMBL" id="LUKD01000006">
    <property type="protein sequence ID" value="KYG64205.1"/>
    <property type="molecule type" value="Genomic_DNA"/>
</dbReference>
<dbReference type="Proteomes" id="UP000075799">
    <property type="component" value="Unassembled WGS sequence"/>
</dbReference>
<sequence length="155" mass="16929">MFSKICVFAFSIFFLSLSVQADCGDEVTREFSGDEAVTMAYLLKNTSFAKKTNEGYVATWILPDLQCVQTIRGVNPDVLPTFACTKPAKVGLIAAKDFFDALAELGVMPEGGMSHVNIKAKNIICKVHRKGEGGYAVNPRCSVTAKWGDECGYER</sequence>
<gene>
    <name evidence="2" type="ORF">AZI87_13250</name>
</gene>
<organism evidence="2 3">
    <name type="scientific">Bdellovibrio bacteriovorus</name>
    <dbReference type="NCBI Taxonomy" id="959"/>
    <lineage>
        <taxon>Bacteria</taxon>
        <taxon>Pseudomonadati</taxon>
        <taxon>Bdellovibrionota</taxon>
        <taxon>Bdellovibrionia</taxon>
        <taxon>Bdellovibrionales</taxon>
        <taxon>Pseudobdellovibrionaceae</taxon>
        <taxon>Bdellovibrio</taxon>
    </lineage>
</organism>
<protein>
    <recommendedName>
        <fullName evidence="4">Lipoprotein</fullName>
    </recommendedName>
</protein>
<dbReference type="AlphaFoldDB" id="A0A161QFI4"/>
<dbReference type="OrthoDB" id="5293411at2"/>
<keyword evidence="1" id="KW-0732">Signal</keyword>
<feature type="signal peptide" evidence="1">
    <location>
        <begin position="1"/>
        <end position="21"/>
    </location>
</feature>
<feature type="chain" id="PRO_5007825165" description="Lipoprotein" evidence="1">
    <location>
        <begin position="22"/>
        <end position="155"/>
    </location>
</feature>
<name>A0A161QFI4_BDEBC</name>
<dbReference type="RefSeq" id="WP_063208091.1">
    <property type="nucleotide sequence ID" value="NZ_LUKD01000006.1"/>
</dbReference>
<evidence type="ECO:0000313" key="2">
    <source>
        <dbReference type="EMBL" id="KYG64205.1"/>
    </source>
</evidence>
<reference evidence="2 3" key="1">
    <citation type="submission" date="2016-03" db="EMBL/GenBank/DDBJ databases">
        <authorList>
            <person name="Ploux O."/>
        </authorList>
    </citation>
    <scope>NUCLEOTIDE SEQUENCE [LARGE SCALE GENOMIC DNA]</scope>
    <source>
        <strain evidence="2 3">EC13</strain>
    </source>
</reference>
<evidence type="ECO:0000313" key="3">
    <source>
        <dbReference type="Proteomes" id="UP000075799"/>
    </source>
</evidence>
<accession>A0A161QFI4</accession>
<comment type="caution">
    <text evidence="2">The sequence shown here is derived from an EMBL/GenBank/DDBJ whole genome shotgun (WGS) entry which is preliminary data.</text>
</comment>